<evidence type="ECO:0000256" key="3">
    <source>
        <dbReference type="ARBA" id="ARBA00022448"/>
    </source>
</evidence>
<evidence type="ECO:0000256" key="5">
    <source>
        <dbReference type="ARBA" id="ARBA00022692"/>
    </source>
</evidence>
<accession>I6LII7</accession>
<dbReference type="CDD" id="cd00310">
    <property type="entry name" value="ATP-synt_Fo_a_6"/>
    <property type="match status" value="1"/>
</dbReference>
<dbReference type="AlphaFoldDB" id="I6LII7"/>
<dbReference type="GO" id="GO:0005743">
    <property type="term" value="C:mitochondrial inner membrane"/>
    <property type="evidence" value="ECO:0007669"/>
    <property type="project" value="UniProtKB-SubCell"/>
</dbReference>
<dbReference type="Gene3D" id="1.20.120.220">
    <property type="entry name" value="ATP synthase, F0 complex, subunit A"/>
    <property type="match status" value="1"/>
</dbReference>
<evidence type="ECO:0000256" key="6">
    <source>
        <dbReference type="ARBA" id="ARBA00022781"/>
    </source>
</evidence>
<keyword evidence="6" id="KW-0375">Hydrogen ion transport</keyword>
<comment type="similarity">
    <text evidence="2">Belongs to the ATPase A chain family.</text>
</comment>
<dbReference type="SUPFAM" id="SSF81336">
    <property type="entry name" value="F1F0 ATP synthase subunit A"/>
    <property type="match status" value="1"/>
</dbReference>
<evidence type="ECO:0000256" key="8">
    <source>
        <dbReference type="ARBA" id="ARBA00023065"/>
    </source>
</evidence>
<feature type="transmembrane region" description="Helical" evidence="12">
    <location>
        <begin position="82"/>
        <end position="106"/>
    </location>
</feature>
<sequence>MVSAYFDQFNVVRLITISPLDGDWLVAFTNSSMMVGLAVIIIWLLFKGEKLIPNRWQLVMELIHNNMRAVVHENLGKAGEKYFPFVLSLFLFIAVLNILGLFPYVFTPTAHIVVTFGFSLSIMIAVTLLGLLTFKVEFVSILVPGGVPLVLAPILVVIESLSYMIRVISLGLRLAANISAGHLLFAILSGFAFNLLVNGFWIIGSFPVVIMGFITLLEMMVAVIQAYVFSLLTTIYLGDTIALH</sequence>
<dbReference type="InterPro" id="IPR023011">
    <property type="entry name" value="ATP_synth_F0_asu_AS"/>
</dbReference>
<evidence type="ECO:0000256" key="11">
    <source>
        <dbReference type="RuleBase" id="RU004450"/>
    </source>
</evidence>
<dbReference type="NCBIfam" id="TIGR01131">
    <property type="entry name" value="ATP_synt_6_or_A"/>
    <property type="match status" value="1"/>
</dbReference>
<keyword evidence="7 12" id="KW-1133">Transmembrane helix</keyword>
<keyword evidence="10" id="KW-0066">ATP synthesis</keyword>
<feature type="transmembrane region" description="Helical" evidence="12">
    <location>
        <begin position="112"/>
        <end position="131"/>
    </location>
</feature>
<dbReference type="HAMAP" id="MF_01393">
    <property type="entry name" value="ATP_synth_a_bact"/>
    <property type="match status" value="1"/>
</dbReference>
<dbReference type="EMBL" id="EU237486">
    <property type="protein sequence ID" value="ABW83868.1"/>
    <property type="molecule type" value="Genomic_DNA"/>
</dbReference>
<dbReference type="PRINTS" id="PR00123">
    <property type="entry name" value="ATPASEA"/>
</dbReference>
<dbReference type="GO" id="GO:0046933">
    <property type="term" value="F:proton-transporting ATP synthase activity, rotational mechanism"/>
    <property type="evidence" value="ECO:0007669"/>
    <property type="project" value="TreeGrafter"/>
</dbReference>
<dbReference type="NCBIfam" id="NF004482">
    <property type="entry name" value="PRK05815.2-4"/>
    <property type="match status" value="1"/>
</dbReference>
<keyword evidence="4" id="KW-0138">CF(0)</keyword>
<reference evidence="13" key="1">
    <citation type="journal article" date="2008" name="Gene">
        <title>The mitochondrial genome of Hydra oligactis (Cnidaria, Hydrozoa) sheds new light on animal mtDNA evolution and cnidarian phylogeny.</title>
        <authorList>
            <person name="Kayal E."/>
            <person name="Lavrov D.V."/>
        </authorList>
    </citation>
    <scope>NUCLEOTIDE SEQUENCE</scope>
</reference>
<evidence type="ECO:0000256" key="12">
    <source>
        <dbReference type="SAM" id="Phobius"/>
    </source>
</evidence>
<evidence type="ECO:0000256" key="7">
    <source>
        <dbReference type="ARBA" id="ARBA00022989"/>
    </source>
</evidence>
<name>I6LII7_IOTBI</name>
<feature type="transmembrane region" description="Helical" evidence="12">
    <location>
        <begin position="24"/>
        <end position="46"/>
    </location>
</feature>
<organism evidence="13">
    <name type="scientific">Iotrochota birotulata</name>
    <name type="common">Green finger sponge</name>
    <name type="synonym">Hyrtios musciformis</name>
    <dbReference type="NCBI Taxonomy" id="283497"/>
    <lineage>
        <taxon>Eukaryota</taxon>
        <taxon>Metazoa</taxon>
        <taxon>Porifera</taxon>
        <taxon>Demospongiae</taxon>
        <taxon>Heteroscleromorpha</taxon>
        <taxon>Poecilosclerida</taxon>
        <taxon>Iotrochotidae</taxon>
        <taxon>Iotrochota</taxon>
    </lineage>
</organism>
<gene>
    <name evidence="13" type="primary">atp6</name>
</gene>
<dbReference type="InterPro" id="IPR035908">
    <property type="entry name" value="F0_ATP_A_sf"/>
</dbReference>
<evidence type="ECO:0000256" key="4">
    <source>
        <dbReference type="ARBA" id="ARBA00022547"/>
    </source>
</evidence>
<evidence type="ECO:0000313" key="13">
    <source>
        <dbReference type="EMBL" id="ABW83868.1"/>
    </source>
</evidence>
<evidence type="ECO:0000256" key="2">
    <source>
        <dbReference type="ARBA" id="ARBA00006810"/>
    </source>
</evidence>
<dbReference type="RefSeq" id="YP_001648533.1">
    <property type="nucleotide sequence ID" value="NC_010207.1"/>
</dbReference>
<comment type="subcellular location">
    <subcellularLocation>
        <location evidence="1">Membrane</location>
        <topology evidence="1">Multi-pass membrane protein</topology>
    </subcellularLocation>
    <subcellularLocation>
        <location evidence="11">Mitochondrion inner membrane</location>
        <topology evidence="11">Multi-pass membrane protein</topology>
    </subcellularLocation>
</comment>
<keyword evidence="13" id="KW-0496">Mitochondrion</keyword>
<keyword evidence="9 12" id="KW-0472">Membrane</keyword>
<evidence type="ECO:0000256" key="10">
    <source>
        <dbReference type="ARBA" id="ARBA00023310"/>
    </source>
</evidence>
<evidence type="ECO:0000256" key="1">
    <source>
        <dbReference type="ARBA" id="ARBA00004141"/>
    </source>
</evidence>
<keyword evidence="3" id="KW-0813">Transport</keyword>
<dbReference type="Pfam" id="PF00119">
    <property type="entry name" value="ATP-synt_A"/>
    <property type="match status" value="1"/>
</dbReference>
<feature type="transmembrane region" description="Helical" evidence="12">
    <location>
        <begin position="138"/>
        <end position="158"/>
    </location>
</feature>
<dbReference type="InterPro" id="IPR045083">
    <property type="entry name" value="ATP_synth_F0_asu_bact/mt"/>
</dbReference>
<dbReference type="GO" id="GO:0045259">
    <property type="term" value="C:proton-transporting ATP synthase complex"/>
    <property type="evidence" value="ECO:0007669"/>
    <property type="project" value="UniProtKB-KW"/>
</dbReference>
<dbReference type="PANTHER" id="PTHR11410:SF0">
    <property type="entry name" value="ATP SYNTHASE SUBUNIT A"/>
    <property type="match status" value="1"/>
</dbReference>
<dbReference type="PROSITE" id="PS00449">
    <property type="entry name" value="ATPASE_A"/>
    <property type="match status" value="1"/>
</dbReference>
<keyword evidence="8" id="KW-0406">Ion transport</keyword>
<geneLocation type="mitochondrion" evidence="13"/>
<dbReference type="PANTHER" id="PTHR11410">
    <property type="entry name" value="ATP SYNTHASE SUBUNIT A"/>
    <property type="match status" value="1"/>
</dbReference>
<keyword evidence="5 12" id="KW-0812">Transmembrane</keyword>
<dbReference type="InterPro" id="IPR000568">
    <property type="entry name" value="ATP_synth_F0_asu"/>
</dbReference>
<proteinExistence type="inferred from homology"/>
<protein>
    <recommendedName>
        <fullName evidence="11">ATP synthase subunit a</fullName>
    </recommendedName>
</protein>
<dbReference type="GeneID" id="5846530"/>
<evidence type="ECO:0000256" key="9">
    <source>
        <dbReference type="ARBA" id="ARBA00023136"/>
    </source>
</evidence>